<organism evidence="1 2">
    <name type="scientific">Rhizophagus clarus</name>
    <dbReference type="NCBI Taxonomy" id="94130"/>
    <lineage>
        <taxon>Eukaryota</taxon>
        <taxon>Fungi</taxon>
        <taxon>Fungi incertae sedis</taxon>
        <taxon>Mucoromycota</taxon>
        <taxon>Glomeromycotina</taxon>
        <taxon>Glomeromycetes</taxon>
        <taxon>Glomerales</taxon>
        <taxon>Glomeraceae</taxon>
        <taxon>Rhizophagus</taxon>
    </lineage>
</organism>
<name>A0A8H3LLQ9_9GLOM</name>
<evidence type="ECO:0000313" key="1">
    <source>
        <dbReference type="EMBL" id="GES88607.1"/>
    </source>
</evidence>
<gene>
    <name evidence="1" type="ORF">RCL2_001554700</name>
</gene>
<dbReference type="EMBL" id="BLAL01000180">
    <property type="protein sequence ID" value="GES88607.1"/>
    <property type="molecule type" value="Genomic_DNA"/>
</dbReference>
<evidence type="ECO:0000313" key="2">
    <source>
        <dbReference type="Proteomes" id="UP000615446"/>
    </source>
</evidence>
<reference evidence="1" key="1">
    <citation type="submission" date="2019-10" db="EMBL/GenBank/DDBJ databases">
        <title>Conservation and host-specific expression of non-tandemly repeated heterogenous ribosome RNA gene in arbuscular mycorrhizal fungi.</title>
        <authorList>
            <person name="Maeda T."/>
            <person name="Kobayashi Y."/>
            <person name="Nakagawa T."/>
            <person name="Ezawa T."/>
            <person name="Yamaguchi K."/>
            <person name="Bino T."/>
            <person name="Nishimoto Y."/>
            <person name="Shigenobu S."/>
            <person name="Kawaguchi M."/>
        </authorList>
    </citation>
    <scope>NUCLEOTIDE SEQUENCE</scope>
    <source>
        <strain evidence="1">HR1</strain>
    </source>
</reference>
<dbReference type="AlphaFoldDB" id="A0A8H3LLQ9"/>
<accession>A0A8H3LLQ9</accession>
<dbReference type="OrthoDB" id="2474193at2759"/>
<protein>
    <submittedName>
        <fullName evidence="1">Uncharacterized protein</fullName>
    </submittedName>
</protein>
<comment type="caution">
    <text evidence="1">The sequence shown here is derived from an EMBL/GenBank/DDBJ whole genome shotgun (WGS) entry which is preliminary data.</text>
</comment>
<sequence>MYFKNLISRLQNILASHGFKDTLKLIKDVLSDCHKNSQCKWKNNQLDETTKNQKRLIGYVVNRMSELNNLFRKIDEYVDIHFSENRKVRPQILKDEVWNKEAPNNAIL</sequence>
<proteinExistence type="predicted"/>
<dbReference type="Proteomes" id="UP000615446">
    <property type="component" value="Unassembled WGS sequence"/>
</dbReference>